<keyword evidence="2" id="KW-0812">Transmembrane</keyword>
<feature type="region of interest" description="Disordered" evidence="1">
    <location>
        <begin position="1"/>
        <end position="27"/>
    </location>
</feature>
<gene>
    <name evidence="3" type="ORF">ACRB68_02910</name>
</gene>
<evidence type="ECO:0000313" key="4">
    <source>
        <dbReference type="Proteomes" id="UP000487268"/>
    </source>
</evidence>
<keyword evidence="2" id="KW-1133">Transmembrane helix</keyword>
<evidence type="ECO:0000256" key="2">
    <source>
        <dbReference type="SAM" id="Phobius"/>
    </source>
</evidence>
<protein>
    <submittedName>
        <fullName evidence="3">Uncharacterized protein</fullName>
    </submittedName>
</protein>
<feature type="region of interest" description="Disordered" evidence="1">
    <location>
        <begin position="61"/>
        <end position="91"/>
    </location>
</feature>
<feature type="compositionally biased region" description="Polar residues" evidence="1">
    <location>
        <begin position="82"/>
        <end position="91"/>
    </location>
</feature>
<dbReference type="EMBL" id="WEGH01000001">
    <property type="protein sequence ID" value="MQY02261.1"/>
    <property type="molecule type" value="Genomic_DNA"/>
</dbReference>
<accession>A0A7K0BM72</accession>
<comment type="caution">
    <text evidence="3">The sequence shown here is derived from an EMBL/GenBank/DDBJ whole genome shotgun (WGS) entry which is preliminary data.</text>
</comment>
<name>A0A7K0BM72_9ACTN</name>
<organism evidence="3 4">
    <name type="scientific">Actinomadura macrotermitis</name>
    <dbReference type="NCBI Taxonomy" id="2585200"/>
    <lineage>
        <taxon>Bacteria</taxon>
        <taxon>Bacillati</taxon>
        <taxon>Actinomycetota</taxon>
        <taxon>Actinomycetes</taxon>
        <taxon>Streptosporangiales</taxon>
        <taxon>Thermomonosporaceae</taxon>
        <taxon>Actinomadura</taxon>
    </lineage>
</organism>
<feature type="transmembrane region" description="Helical" evidence="2">
    <location>
        <begin position="34"/>
        <end position="56"/>
    </location>
</feature>
<reference evidence="3 4" key="1">
    <citation type="submission" date="2019-10" db="EMBL/GenBank/DDBJ databases">
        <title>Actinomadura rubteroloni sp. nov. and Actinomadura macrotermitis sp. nov., isolated from the gut of fungus growing-termite Macrotermes natalensis.</title>
        <authorList>
            <person name="Benndorf R."/>
            <person name="Martin K."/>
            <person name="Kuefner M."/>
            <person name="De Beer W."/>
            <person name="Kaster A.-K."/>
            <person name="Vollmers J."/>
            <person name="Poulsen M."/>
            <person name="Beemelmanns C."/>
        </authorList>
    </citation>
    <scope>NUCLEOTIDE SEQUENCE [LARGE SCALE GENOMIC DNA]</scope>
    <source>
        <strain evidence="3 4">RB68</strain>
    </source>
</reference>
<proteinExistence type="predicted"/>
<keyword evidence="4" id="KW-1185">Reference proteome</keyword>
<evidence type="ECO:0000313" key="3">
    <source>
        <dbReference type="EMBL" id="MQY02261.1"/>
    </source>
</evidence>
<dbReference type="Proteomes" id="UP000487268">
    <property type="component" value="Unassembled WGS sequence"/>
</dbReference>
<sequence>MRGGGAARPAAPPRPEPRAPKAPAKRARRSGHRALYFGAALALGLAVALAAVLVAVTGGEDGKARRGTSFHAAVRPADSGPSPESYSSAPSTGVFAPIAQRAADGGPLTAEEAFPDAARTLRPAGGGARPALKGKRLDGECSAAVWGGALADDLVRAGCTQAARALYADTRAGYALSVTVFNLASAAEADRVVAGLGAGRGGGFVRPLPAPAPLDRFGRGYGMARGLAMGHYAVVSWAQRLDGKGDGRDETLLSLLIEGGKQPAVLGRVAAAH</sequence>
<keyword evidence="2" id="KW-0472">Membrane</keyword>
<dbReference type="AlphaFoldDB" id="A0A7K0BM72"/>
<evidence type="ECO:0000256" key="1">
    <source>
        <dbReference type="SAM" id="MobiDB-lite"/>
    </source>
</evidence>